<organism evidence="3 4">
    <name type="scientific">Oncorhynchus kisutch</name>
    <name type="common">Coho salmon</name>
    <name type="synonym">Salmo kisutch</name>
    <dbReference type="NCBI Taxonomy" id="8019"/>
    <lineage>
        <taxon>Eukaryota</taxon>
        <taxon>Metazoa</taxon>
        <taxon>Chordata</taxon>
        <taxon>Craniata</taxon>
        <taxon>Vertebrata</taxon>
        <taxon>Euteleostomi</taxon>
        <taxon>Actinopterygii</taxon>
        <taxon>Neopterygii</taxon>
        <taxon>Teleostei</taxon>
        <taxon>Protacanthopterygii</taxon>
        <taxon>Salmoniformes</taxon>
        <taxon>Salmonidae</taxon>
        <taxon>Salmoninae</taxon>
        <taxon>Oncorhynchus</taxon>
    </lineage>
</organism>
<dbReference type="Ensembl" id="ENSOKIT00005043964.1">
    <property type="protein sequence ID" value="ENSOKIP00005041699.1"/>
    <property type="gene ID" value="ENSOKIG00005017604.1"/>
</dbReference>
<dbReference type="GeneTree" id="ENSGT00990000204328"/>
<dbReference type="PROSITE" id="PS50041">
    <property type="entry name" value="C_TYPE_LECTIN_2"/>
    <property type="match status" value="1"/>
</dbReference>
<dbReference type="InterPro" id="IPR016187">
    <property type="entry name" value="CTDL_fold"/>
</dbReference>
<dbReference type="InterPro" id="IPR001304">
    <property type="entry name" value="C-type_lectin-like"/>
</dbReference>
<keyword evidence="4" id="KW-1185">Reference proteome</keyword>
<reference evidence="3" key="1">
    <citation type="submission" date="2025-08" db="UniProtKB">
        <authorList>
            <consortium name="Ensembl"/>
        </authorList>
    </citation>
    <scope>IDENTIFICATION</scope>
</reference>
<accession>A0A8C7GDB6</accession>
<dbReference type="AlphaFoldDB" id="A0A8C7GDB6"/>
<dbReference type="CDD" id="cd00037">
    <property type="entry name" value="CLECT"/>
    <property type="match status" value="1"/>
</dbReference>
<keyword evidence="1" id="KW-1015">Disulfide bond</keyword>
<dbReference type="SMART" id="SM00034">
    <property type="entry name" value="CLECT"/>
    <property type="match status" value="1"/>
</dbReference>
<feature type="domain" description="C-type lectin" evidence="2">
    <location>
        <begin position="37"/>
        <end position="148"/>
    </location>
</feature>
<dbReference type="InterPro" id="IPR016186">
    <property type="entry name" value="C-type_lectin-like/link_sf"/>
</dbReference>
<dbReference type="Gene3D" id="3.10.100.10">
    <property type="entry name" value="Mannose-Binding Protein A, subunit A"/>
    <property type="match status" value="1"/>
</dbReference>
<dbReference type="InterPro" id="IPR050801">
    <property type="entry name" value="Ca-Dep_Lectins_ImmuneDev"/>
</dbReference>
<evidence type="ECO:0000313" key="4">
    <source>
        <dbReference type="Proteomes" id="UP000694557"/>
    </source>
</evidence>
<dbReference type="SUPFAM" id="SSF56436">
    <property type="entry name" value="C-type lectin-like"/>
    <property type="match status" value="1"/>
</dbReference>
<dbReference type="PANTHER" id="PTHR22801">
    <property type="entry name" value="LITHOSTATHINE"/>
    <property type="match status" value="1"/>
</dbReference>
<dbReference type="Pfam" id="PF00059">
    <property type="entry name" value="Lectin_C"/>
    <property type="match status" value="1"/>
</dbReference>
<dbReference type="PROSITE" id="PS00615">
    <property type="entry name" value="C_TYPE_LECTIN_1"/>
    <property type="match status" value="1"/>
</dbReference>
<protein>
    <recommendedName>
        <fullName evidence="2">C-type lectin domain-containing protein</fullName>
    </recommendedName>
</protein>
<proteinExistence type="predicted"/>
<dbReference type="PRINTS" id="PR01504">
    <property type="entry name" value="PNCREATITSAP"/>
</dbReference>
<dbReference type="InterPro" id="IPR018378">
    <property type="entry name" value="C-type_lectin_CS"/>
</dbReference>
<evidence type="ECO:0000259" key="2">
    <source>
        <dbReference type="PROSITE" id="PS50041"/>
    </source>
</evidence>
<evidence type="ECO:0000313" key="3">
    <source>
        <dbReference type="Ensembl" id="ENSOKIP00005041699.1"/>
    </source>
</evidence>
<reference evidence="3" key="2">
    <citation type="submission" date="2025-09" db="UniProtKB">
        <authorList>
            <consortium name="Ensembl"/>
        </authorList>
    </citation>
    <scope>IDENTIFICATION</scope>
</reference>
<dbReference type="PANTHER" id="PTHR22801:SF63">
    <property type="entry name" value="C-TYPE LECTIN DOMAIN-CONTAINING PROTEIN"/>
    <property type="match status" value="1"/>
</dbReference>
<sequence length="152" mass="17399">AILVYISYRAANPSTFSPCQWSGQDGKLFQGSCSMGWYSSNGSCFKYIAMLSQKDNLASVHYLDKHYIINNLIKSYDPAESLTWIGLSDIHKEGRWMWSDGSQVEFIHWNREQPDIDQDTEDCVLINWPGGMQWNDLTCSNLLAFVCAKRLN</sequence>
<dbReference type="Proteomes" id="UP000694557">
    <property type="component" value="Unassembled WGS sequence"/>
</dbReference>
<name>A0A8C7GDB6_ONCKI</name>
<evidence type="ECO:0000256" key="1">
    <source>
        <dbReference type="ARBA" id="ARBA00023157"/>
    </source>
</evidence>